<evidence type="ECO:0000313" key="1">
    <source>
        <dbReference type="EMBL" id="DAD77384.1"/>
    </source>
</evidence>
<name>A0A8S5M5G7_9CAUD</name>
<sequence>MTIKEFCEKYNNIANQKLKDDFIKSNVKITPYVPFVKKDALISNLLKATMIDKETGNVKVNSSAEYLLKTRIFVEQYTNLTVETDGFFEEYDELKKSGLFDILFIGNGAEDIPPMIPFAEMAEFNHLLEAKKNDLLVNKYEIHSFITEQVDRFKALGEATLTPLMDVVSKKLDEIPKEDLDKIVEIAKNGGFKEV</sequence>
<proteinExistence type="predicted"/>
<reference evidence="1" key="1">
    <citation type="journal article" date="2021" name="Proc. Natl. Acad. Sci. U.S.A.">
        <title>A Catalog of Tens of Thousands of Viruses from Human Metagenomes Reveals Hidden Associations with Chronic Diseases.</title>
        <authorList>
            <person name="Tisza M.J."/>
            <person name="Buck C.B."/>
        </authorList>
    </citation>
    <scope>NUCLEOTIDE SEQUENCE</scope>
    <source>
        <strain evidence="1">CtPJC19</strain>
    </source>
</reference>
<organism evidence="1">
    <name type="scientific">Siphoviridae sp. ctPJC19</name>
    <dbReference type="NCBI Taxonomy" id="2826321"/>
    <lineage>
        <taxon>Viruses</taxon>
        <taxon>Duplodnaviria</taxon>
        <taxon>Heunggongvirae</taxon>
        <taxon>Uroviricota</taxon>
        <taxon>Caudoviricetes</taxon>
    </lineage>
</organism>
<dbReference type="EMBL" id="BK014824">
    <property type="protein sequence ID" value="DAD77384.1"/>
    <property type="molecule type" value="Genomic_DNA"/>
</dbReference>
<protein>
    <submittedName>
        <fullName evidence="1">Uncharacterized protein</fullName>
    </submittedName>
</protein>
<accession>A0A8S5M5G7</accession>